<dbReference type="AlphaFoldDB" id="A0A2I0TE18"/>
<protein>
    <recommendedName>
        <fullName evidence="3">Reverse transcriptase domain-containing protein</fullName>
    </recommendedName>
</protein>
<organism evidence="1 2">
    <name type="scientific">Limosa lapponica baueri</name>
    <dbReference type="NCBI Taxonomy" id="1758121"/>
    <lineage>
        <taxon>Eukaryota</taxon>
        <taxon>Metazoa</taxon>
        <taxon>Chordata</taxon>
        <taxon>Craniata</taxon>
        <taxon>Vertebrata</taxon>
        <taxon>Euteleostomi</taxon>
        <taxon>Archelosauria</taxon>
        <taxon>Archosauria</taxon>
        <taxon>Dinosauria</taxon>
        <taxon>Saurischia</taxon>
        <taxon>Theropoda</taxon>
        <taxon>Coelurosauria</taxon>
        <taxon>Aves</taxon>
        <taxon>Neognathae</taxon>
        <taxon>Neoaves</taxon>
        <taxon>Charadriiformes</taxon>
        <taxon>Scolopacidae</taxon>
        <taxon>Limosa</taxon>
    </lineage>
</organism>
<evidence type="ECO:0000313" key="2">
    <source>
        <dbReference type="Proteomes" id="UP000233556"/>
    </source>
</evidence>
<sequence>MDQLILETVSRHMSKKKIIKGTQKGFNNGKSRLTNLITSYDETTGLVDKGRAVDTIYLDLNKAFNTVSHKILIE</sequence>
<accession>A0A2I0TE18</accession>
<reference evidence="2" key="1">
    <citation type="submission" date="2017-11" db="EMBL/GenBank/DDBJ databases">
        <authorList>
            <person name="Lima N.C."/>
            <person name="Parody-Merino A.M."/>
            <person name="Battley P.F."/>
            <person name="Fidler A.E."/>
            <person name="Prosdocimi F."/>
        </authorList>
    </citation>
    <scope>NUCLEOTIDE SEQUENCE [LARGE SCALE GENOMIC DNA]</scope>
</reference>
<name>A0A2I0TE18_LIMLA</name>
<dbReference type="OrthoDB" id="10063195at2759"/>
<reference evidence="2" key="2">
    <citation type="submission" date="2017-12" db="EMBL/GenBank/DDBJ databases">
        <title>Genome sequence of the Bar-tailed Godwit (Limosa lapponica baueri).</title>
        <authorList>
            <person name="Lima N.C.B."/>
            <person name="Parody-Merino A.M."/>
            <person name="Battley P.F."/>
            <person name="Fidler A.E."/>
            <person name="Prosdocimi F."/>
        </authorList>
    </citation>
    <scope>NUCLEOTIDE SEQUENCE [LARGE SCALE GENOMIC DNA]</scope>
</reference>
<proteinExistence type="predicted"/>
<keyword evidence="2" id="KW-1185">Reference proteome</keyword>
<evidence type="ECO:0000313" key="1">
    <source>
        <dbReference type="EMBL" id="PKU32044.1"/>
    </source>
</evidence>
<dbReference type="Proteomes" id="UP000233556">
    <property type="component" value="Unassembled WGS sequence"/>
</dbReference>
<gene>
    <name evidence="1" type="ORF">llap_17652</name>
</gene>
<evidence type="ECO:0008006" key="3">
    <source>
        <dbReference type="Google" id="ProtNLM"/>
    </source>
</evidence>
<dbReference type="EMBL" id="KZ511882">
    <property type="protein sequence ID" value="PKU32044.1"/>
    <property type="molecule type" value="Genomic_DNA"/>
</dbReference>